<dbReference type="Pfam" id="PF25491">
    <property type="entry name" value="CCHC_BCL-11A"/>
    <property type="match status" value="1"/>
</dbReference>
<protein>
    <recommendedName>
        <fullName evidence="15">C2H2-type domain-containing protein</fullName>
    </recommendedName>
</protein>
<dbReference type="AlphaFoldDB" id="A0AAE1D3P9"/>
<feature type="region of interest" description="Disordered" evidence="14">
    <location>
        <begin position="194"/>
        <end position="321"/>
    </location>
</feature>
<evidence type="ECO:0000256" key="9">
    <source>
        <dbReference type="ARBA" id="ARBA00023015"/>
    </source>
</evidence>
<dbReference type="GO" id="GO:0005634">
    <property type="term" value="C:nucleus"/>
    <property type="evidence" value="ECO:0007669"/>
    <property type="project" value="UniProtKB-SubCell"/>
</dbReference>
<feature type="region of interest" description="Disordered" evidence="14">
    <location>
        <begin position="137"/>
        <end position="165"/>
    </location>
</feature>
<dbReference type="Pfam" id="PF00096">
    <property type="entry name" value="zf-C2H2"/>
    <property type="match status" value="1"/>
</dbReference>
<dbReference type="EMBL" id="JAWDGP010005530">
    <property type="protein sequence ID" value="KAK3756226.1"/>
    <property type="molecule type" value="Genomic_DNA"/>
</dbReference>
<comment type="subcellular location">
    <subcellularLocation>
        <location evidence="1">Nucleus</location>
    </subcellularLocation>
</comment>
<evidence type="ECO:0000256" key="7">
    <source>
        <dbReference type="ARBA" id="ARBA00022833"/>
    </source>
</evidence>
<evidence type="ECO:0000256" key="8">
    <source>
        <dbReference type="ARBA" id="ARBA00022843"/>
    </source>
</evidence>
<reference evidence="16" key="1">
    <citation type="journal article" date="2023" name="G3 (Bethesda)">
        <title>A reference genome for the long-term kleptoplast-retaining sea slug Elysia crispata morphotype clarki.</title>
        <authorList>
            <person name="Eastman K.E."/>
            <person name="Pendleton A.L."/>
            <person name="Shaikh M.A."/>
            <person name="Suttiyut T."/>
            <person name="Ogas R."/>
            <person name="Tomko P."/>
            <person name="Gavelis G."/>
            <person name="Widhalm J.R."/>
            <person name="Wisecaver J.H."/>
        </authorList>
    </citation>
    <scope>NUCLEOTIDE SEQUENCE</scope>
    <source>
        <strain evidence="16">ECLA1</strain>
    </source>
</reference>
<proteinExistence type="inferred from homology"/>
<keyword evidence="9" id="KW-0805">Transcription regulation</keyword>
<comment type="caution">
    <text evidence="16">The sequence shown here is derived from an EMBL/GenBank/DDBJ whole genome shotgun (WGS) entry which is preliminary data.</text>
</comment>
<evidence type="ECO:0000256" key="1">
    <source>
        <dbReference type="ARBA" id="ARBA00004123"/>
    </source>
</evidence>
<evidence type="ECO:0000256" key="6">
    <source>
        <dbReference type="ARBA" id="ARBA00022771"/>
    </source>
</evidence>
<keyword evidence="5" id="KW-0677">Repeat</keyword>
<keyword evidence="8" id="KW-0832">Ubl conjugation</keyword>
<dbReference type="PANTHER" id="PTHR45993">
    <property type="entry name" value="B-CELL LYMPHOMA/LEUKEMIA 11"/>
    <property type="match status" value="1"/>
</dbReference>
<dbReference type="InterPro" id="IPR036236">
    <property type="entry name" value="Znf_C2H2_sf"/>
</dbReference>
<dbReference type="InterPro" id="IPR013087">
    <property type="entry name" value="Znf_C2H2_type"/>
</dbReference>
<dbReference type="InterPro" id="IPR056438">
    <property type="entry name" value="Znf-C2H2_CTCF"/>
</dbReference>
<dbReference type="PROSITE" id="PS50157">
    <property type="entry name" value="ZINC_FINGER_C2H2_2"/>
    <property type="match status" value="3"/>
</dbReference>
<dbReference type="GO" id="GO:0008270">
    <property type="term" value="F:zinc ion binding"/>
    <property type="evidence" value="ECO:0007669"/>
    <property type="project" value="UniProtKB-KW"/>
</dbReference>
<dbReference type="FunFam" id="3.30.160.60:FF:001290">
    <property type="entry name" value="Zinc finger 45-like"/>
    <property type="match status" value="1"/>
</dbReference>
<keyword evidence="17" id="KW-1185">Reference proteome</keyword>
<dbReference type="GO" id="GO:0000978">
    <property type="term" value="F:RNA polymerase II cis-regulatory region sequence-specific DNA binding"/>
    <property type="evidence" value="ECO:0007669"/>
    <property type="project" value="TreeGrafter"/>
</dbReference>
<evidence type="ECO:0000256" key="5">
    <source>
        <dbReference type="ARBA" id="ARBA00022737"/>
    </source>
</evidence>
<feature type="domain" description="C2H2-type" evidence="15">
    <location>
        <begin position="716"/>
        <end position="743"/>
    </location>
</feature>
<feature type="non-terminal residue" evidence="16">
    <location>
        <position position="1"/>
    </location>
</feature>
<dbReference type="SMART" id="SM00355">
    <property type="entry name" value="ZnF_C2H2"/>
    <property type="match status" value="4"/>
</dbReference>
<feature type="region of interest" description="Disordered" evidence="14">
    <location>
        <begin position="980"/>
        <end position="1068"/>
    </location>
</feature>
<evidence type="ECO:0000256" key="3">
    <source>
        <dbReference type="ARBA" id="ARBA00022499"/>
    </source>
</evidence>
<dbReference type="Proteomes" id="UP001283361">
    <property type="component" value="Unassembled WGS sequence"/>
</dbReference>
<dbReference type="PROSITE" id="PS00028">
    <property type="entry name" value="ZINC_FINGER_C2H2_1"/>
    <property type="match status" value="2"/>
</dbReference>
<keyword evidence="6 13" id="KW-0863">Zinc-finger</keyword>
<evidence type="ECO:0000259" key="15">
    <source>
        <dbReference type="PROSITE" id="PS50157"/>
    </source>
</evidence>
<dbReference type="FunFam" id="3.30.160.60:FF:000075">
    <property type="entry name" value="Putative zinc finger protein 536"/>
    <property type="match status" value="1"/>
</dbReference>
<evidence type="ECO:0000256" key="2">
    <source>
        <dbReference type="ARBA" id="ARBA00006991"/>
    </source>
</evidence>
<dbReference type="GO" id="GO:0006357">
    <property type="term" value="P:regulation of transcription by RNA polymerase II"/>
    <property type="evidence" value="ECO:0007669"/>
    <property type="project" value="TreeGrafter"/>
</dbReference>
<feature type="region of interest" description="Disordered" evidence="14">
    <location>
        <begin position="670"/>
        <end position="693"/>
    </location>
</feature>
<dbReference type="PANTHER" id="PTHR45993:SF6">
    <property type="entry name" value="C2H2-TYPE DOMAIN-CONTAINING PROTEIN"/>
    <property type="match status" value="1"/>
</dbReference>
<feature type="domain" description="C2H2-type" evidence="15">
    <location>
        <begin position="744"/>
        <end position="771"/>
    </location>
</feature>
<dbReference type="InterPro" id="IPR057448">
    <property type="entry name" value="BCL-11A_Znf_CCHC"/>
</dbReference>
<dbReference type="Gene3D" id="3.30.160.60">
    <property type="entry name" value="Classic Zinc Finger"/>
    <property type="match status" value="3"/>
</dbReference>
<feature type="compositionally biased region" description="Polar residues" evidence="14">
    <location>
        <begin position="250"/>
        <end position="273"/>
    </location>
</feature>
<name>A0AAE1D3P9_9GAST</name>
<gene>
    <name evidence="16" type="ORF">RRG08_035288</name>
</gene>
<feature type="compositionally biased region" description="Basic and acidic residues" evidence="14">
    <location>
        <begin position="1012"/>
        <end position="1035"/>
    </location>
</feature>
<dbReference type="Pfam" id="PF23611">
    <property type="entry name" value="zf-C2H2_16"/>
    <property type="match status" value="1"/>
</dbReference>
<keyword evidence="11" id="KW-0804">Transcription</keyword>
<dbReference type="InterPro" id="IPR051497">
    <property type="entry name" value="Dev/Hematopoietic_TF"/>
</dbReference>
<evidence type="ECO:0000256" key="12">
    <source>
        <dbReference type="ARBA" id="ARBA00023242"/>
    </source>
</evidence>
<organism evidence="16 17">
    <name type="scientific">Elysia crispata</name>
    <name type="common">lettuce slug</name>
    <dbReference type="NCBI Taxonomy" id="231223"/>
    <lineage>
        <taxon>Eukaryota</taxon>
        <taxon>Metazoa</taxon>
        <taxon>Spiralia</taxon>
        <taxon>Lophotrochozoa</taxon>
        <taxon>Mollusca</taxon>
        <taxon>Gastropoda</taxon>
        <taxon>Heterobranchia</taxon>
        <taxon>Euthyneura</taxon>
        <taxon>Panpulmonata</taxon>
        <taxon>Sacoglossa</taxon>
        <taxon>Placobranchoidea</taxon>
        <taxon>Plakobranchidae</taxon>
        <taxon>Elysia</taxon>
    </lineage>
</organism>
<feature type="compositionally biased region" description="Basic and acidic residues" evidence="14">
    <location>
        <begin position="234"/>
        <end position="248"/>
    </location>
</feature>
<dbReference type="GO" id="GO:0003700">
    <property type="term" value="F:DNA-binding transcription factor activity"/>
    <property type="evidence" value="ECO:0007669"/>
    <property type="project" value="TreeGrafter"/>
</dbReference>
<evidence type="ECO:0000313" key="17">
    <source>
        <dbReference type="Proteomes" id="UP001283361"/>
    </source>
</evidence>
<keyword evidence="7" id="KW-0862">Zinc</keyword>
<keyword evidence="10" id="KW-0238">DNA-binding</keyword>
<evidence type="ECO:0000256" key="11">
    <source>
        <dbReference type="ARBA" id="ARBA00023163"/>
    </source>
</evidence>
<feature type="domain" description="C2H2-type" evidence="15">
    <location>
        <begin position="772"/>
        <end position="800"/>
    </location>
</feature>
<feature type="compositionally biased region" description="Basic and acidic residues" evidence="14">
    <location>
        <begin position="200"/>
        <end position="223"/>
    </location>
</feature>
<sequence length="1091" mass="121306">RGADHNTVFSACTHESENRCVCTANLTMNIQEGHLSRHGGSPDYLTCGDCAREFLLENITLFIAHKTWGCTEKARARRREGPSDIGEDTSSPLTCSACSRVFMTARGLLHHVQCEHGMTICLRKGPLIISDKRLPASEVTSSPDLESKHKLLRSPSMPVPSPQQSIIEQPLAPEHPSPRQECNPQARAGVISVSAENVDEPVKQEGVKGVPREGFDHETDAEPKNLSQRSRSTAKSDRNRYSSEERPSSCRLNDQVQSGNQGTNQETSRSSSVPKKRRYTLPAQGEDCDQEVKDMSHAGSPHTEADYSIRATSSERLSRRNEFTQDDKVCGSEGERLVYDKNSRNLCINESNVIDTGQYYSESRKRESPICLVMDNVSDVHGTEAEKAKNIILKKLLLRNSSSESSKYSSLQEVHISPPNLLGMPKLEIDTRSLVRNFFDTHYTEASNSARSTAITMSTTVDKQQEQQCYQRAPYPSYITESSIEQSIDQIIRASVSKEIEDLSISNDSIERSPPLRPPSSPCYPGSHMLQGSTSSYQGIPMTMPSLIASRQIGYFSPQPFPTAGSRRGSVGPLPYPISTGSTATSPGSMSAPDKALDTTNVLETGGLYPVVHDGSSLPHFSMGYHHKMGIDGLRRGATDYKGTHGAGTNPLYCEDVDIQHWTTMAGDPYVGSMPSRIPPEKQSAEGRGMSSEFDDSKALIDGRMKKRRYPTSRPFKCAHCDQAFNQRIHLKKHMSKHTGVKPFKCQQCDYSTVERSHLKVHYRIHTGEKPYRCMFCDYATAQNSTLKIHLKRHHEGQQAATKDAKAPRCGRRDNQKVSAEIMHGDIKPSDLSKIRENFEVGQHHGQGYHGTVSGTNTSHIAAEQDEQSRELGAKYFNTSRSQRQDPRDIEKDTTARFQTYRNCQVNNVQSSGSPVMIPGADNIGNISQNVTEERRQSSIWRDIPEAHQRGQQQRREKISSVGDLMLSLDVTHKMSISAEKPGENLEVGDSDPLNFSSSNSSWEGQKQYGESGKDLTKQTSKKSETKEVVKEYTEMNRAPGTHRTLQQEADTAAAVKPEANKDDFSDDEMEHVDYEAVKLIVIPDKAFVRG</sequence>
<dbReference type="SUPFAM" id="SSF57667">
    <property type="entry name" value="beta-beta-alpha zinc fingers"/>
    <property type="match status" value="2"/>
</dbReference>
<evidence type="ECO:0000256" key="13">
    <source>
        <dbReference type="PROSITE-ProRule" id="PRU00042"/>
    </source>
</evidence>
<evidence type="ECO:0000256" key="14">
    <source>
        <dbReference type="SAM" id="MobiDB-lite"/>
    </source>
</evidence>
<keyword evidence="4" id="KW-0479">Metal-binding</keyword>
<dbReference type="FunFam" id="3.30.160.60:FF:000145">
    <property type="entry name" value="Zinc finger protein 574"/>
    <property type="match status" value="1"/>
</dbReference>
<accession>A0AAE1D3P9</accession>
<evidence type="ECO:0000313" key="16">
    <source>
        <dbReference type="EMBL" id="KAK3756226.1"/>
    </source>
</evidence>
<evidence type="ECO:0000256" key="10">
    <source>
        <dbReference type="ARBA" id="ARBA00023125"/>
    </source>
</evidence>
<keyword evidence="3" id="KW-1017">Isopeptide bond</keyword>
<comment type="similarity">
    <text evidence="2">Belongs to the krueppel C2H2-type zinc-finger protein family.</text>
</comment>
<keyword evidence="12" id="KW-0539">Nucleus</keyword>
<evidence type="ECO:0000256" key="4">
    <source>
        <dbReference type="ARBA" id="ARBA00022723"/>
    </source>
</evidence>